<dbReference type="AlphaFoldDB" id="X1H1P2"/>
<evidence type="ECO:0000313" key="3">
    <source>
        <dbReference type="EMBL" id="GAH39188.1"/>
    </source>
</evidence>
<feature type="domain" description="Sialidase" evidence="2">
    <location>
        <begin position="62"/>
        <end position="167"/>
    </location>
</feature>
<reference evidence="3" key="1">
    <citation type="journal article" date="2014" name="Front. Microbiol.">
        <title>High frequency of phylogenetically diverse reductive dehalogenase-homologous genes in deep subseafloor sedimentary metagenomes.</title>
        <authorList>
            <person name="Kawai M."/>
            <person name="Futagami T."/>
            <person name="Toyoda A."/>
            <person name="Takaki Y."/>
            <person name="Nishi S."/>
            <person name="Hori S."/>
            <person name="Arai W."/>
            <person name="Tsubouchi T."/>
            <person name="Morono Y."/>
            <person name="Uchiyama I."/>
            <person name="Ito T."/>
            <person name="Fujiyama A."/>
            <person name="Inagaki F."/>
            <person name="Takami H."/>
        </authorList>
    </citation>
    <scope>NUCLEOTIDE SEQUENCE</scope>
    <source>
        <strain evidence="3">Expedition CK06-06</strain>
    </source>
</reference>
<dbReference type="CDD" id="cd15482">
    <property type="entry name" value="Sialidase_non-viral"/>
    <property type="match status" value="1"/>
</dbReference>
<dbReference type="Pfam" id="PF13088">
    <property type="entry name" value="BNR_2"/>
    <property type="match status" value="1"/>
</dbReference>
<dbReference type="GO" id="GO:0005737">
    <property type="term" value="C:cytoplasm"/>
    <property type="evidence" value="ECO:0007669"/>
    <property type="project" value="TreeGrafter"/>
</dbReference>
<sequence length="168" mass="18620">MRRVSLRLMCILLFSCVLSGTPAATAEAASSHKPQHTDVFVSGTDGYHTYRIPALIVTSKDTLLAFCEGRKKSRSDSGDIDLLLKRSENAGKTWSKQYVVWNDIGNTCGNPCPVVDQQTGTIWLLMTWNRGDDREGAIKKNTGRDTRRVRVSRSDDDGATWSKPAEIT</sequence>
<feature type="compositionally biased region" description="Basic and acidic residues" evidence="1">
    <location>
        <begin position="136"/>
        <end position="156"/>
    </location>
</feature>
<dbReference type="InterPro" id="IPR036278">
    <property type="entry name" value="Sialidase_sf"/>
</dbReference>
<dbReference type="EMBL" id="BARU01010938">
    <property type="protein sequence ID" value="GAH39188.1"/>
    <property type="molecule type" value="Genomic_DNA"/>
</dbReference>
<dbReference type="GO" id="GO:0016020">
    <property type="term" value="C:membrane"/>
    <property type="evidence" value="ECO:0007669"/>
    <property type="project" value="TreeGrafter"/>
</dbReference>
<accession>X1H1P2</accession>
<evidence type="ECO:0000256" key="1">
    <source>
        <dbReference type="SAM" id="MobiDB-lite"/>
    </source>
</evidence>
<organism evidence="3">
    <name type="scientific">marine sediment metagenome</name>
    <dbReference type="NCBI Taxonomy" id="412755"/>
    <lineage>
        <taxon>unclassified sequences</taxon>
        <taxon>metagenomes</taxon>
        <taxon>ecological metagenomes</taxon>
    </lineage>
</organism>
<dbReference type="PANTHER" id="PTHR10628:SF30">
    <property type="entry name" value="EXO-ALPHA-SIALIDASE"/>
    <property type="match status" value="1"/>
</dbReference>
<dbReference type="Gene3D" id="2.120.10.10">
    <property type="match status" value="1"/>
</dbReference>
<name>X1H1P2_9ZZZZ</name>
<dbReference type="GO" id="GO:0006689">
    <property type="term" value="P:ganglioside catabolic process"/>
    <property type="evidence" value="ECO:0007669"/>
    <property type="project" value="TreeGrafter"/>
</dbReference>
<feature type="region of interest" description="Disordered" evidence="1">
    <location>
        <begin position="136"/>
        <end position="168"/>
    </location>
</feature>
<evidence type="ECO:0000259" key="2">
    <source>
        <dbReference type="Pfam" id="PF13088"/>
    </source>
</evidence>
<dbReference type="PANTHER" id="PTHR10628">
    <property type="entry name" value="SIALIDASE"/>
    <property type="match status" value="1"/>
</dbReference>
<dbReference type="InterPro" id="IPR011040">
    <property type="entry name" value="Sialidase"/>
</dbReference>
<protein>
    <recommendedName>
        <fullName evidence="2">Sialidase domain-containing protein</fullName>
    </recommendedName>
</protein>
<feature type="non-terminal residue" evidence="3">
    <location>
        <position position="168"/>
    </location>
</feature>
<gene>
    <name evidence="3" type="ORF">S03H2_20701</name>
</gene>
<dbReference type="SUPFAM" id="SSF50939">
    <property type="entry name" value="Sialidases"/>
    <property type="match status" value="1"/>
</dbReference>
<proteinExistence type="predicted"/>
<dbReference type="InterPro" id="IPR026856">
    <property type="entry name" value="Sialidase_fam"/>
</dbReference>
<comment type="caution">
    <text evidence="3">The sequence shown here is derived from an EMBL/GenBank/DDBJ whole genome shotgun (WGS) entry which is preliminary data.</text>
</comment>
<dbReference type="GO" id="GO:0004308">
    <property type="term" value="F:exo-alpha-sialidase activity"/>
    <property type="evidence" value="ECO:0007669"/>
    <property type="project" value="InterPro"/>
</dbReference>
<dbReference type="GO" id="GO:0009313">
    <property type="term" value="P:oligosaccharide catabolic process"/>
    <property type="evidence" value="ECO:0007669"/>
    <property type="project" value="TreeGrafter"/>
</dbReference>